<keyword evidence="6" id="KW-1185">Reference proteome</keyword>
<feature type="region of interest" description="Disordered" evidence="3">
    <location>
        <begin position="162"/>
        <end position="187"/>
    </location>
</feature>
<dbReference type="PROSITE" id="PS00463">
    <property type="entry name" value="ZN2_CY6_FUNGAL_1"/>
    <property type="match status" value="1"/>
</dbReference>
<keyword evidence="2" id="KW-0539">Nucleus</keyword>
<dbReference type="EMBL" id="JAWWNJ010000077">
    <property type="protein sequence ID" value="KAK7005955.1"/>
    <property type="molecule type" value="Genomic_DNA"/>
</dbReference>
<feature type="compositionally biased region" description="Pro residues" evidence="3">
    <location>
        <begin position="695"/>
        <end position="705"/>
    </location>
</feature>
<evidence type="ECO:0000256" key="2">
    <source>
        <dbReference type="ARBA" id="ARBA00023242"/>
    </source>
</evidence>
<sequence>MEPPPTVGLLYLPMTEADGQEAPIPGSKRRRLKGACDACRARKVRCDSARQPNNVCSNCISFNVSCTHNGTTKSDASKQPVSGFAFSTTGHFSMDSANAKAETDISTGKTAQDHVEAILVQSTAYIAAEDLRNVLLDIARYSRKLEQEIQMLQARVSNLPAASALSAPSPSNTTSSNDDSTDSSPDGIMALVDDLKAMHLVNPNRITFHGRSSGLYLIKTAQALRAEHDGPNVKQPEPTRRKEFWSCPWEVSPPPPSPIYRFPPQDLMEQLISIYFTRLNILTALLHRPSFEKSLAAGLHAVDPAFGSVVLAVCALASRYCDDPRVILKGTNTKLSSGWEWFQQIRYPNREFHLARTIHDLQRYALCILYLQGTASPEACWIYAAIGLRNLQDIGVHISKVYRGYDNDGSTLRTIEDELYTRVFWILMAADMLMSAFIGRPRLMKDEDYDIDYPVAVDDEFWDHPDPTKRFKQPEGKPSVYAFMTPYLKLLEILGAAQRTIYSVKRAQRSQATVAELDSLLNGWVDTIPDHLRWDPHREDEPFATQSACLYASYYHVQIQIHRTFIPSPMNDASLSSTFPSLAICANSARSCSRVMEIQARRSLVAHPQVVNALMDSAIVILLNVWGAGRTGITVDPQRAINDVHKCISVLKMYERHWQAAGKYCDMLFTVGKTLITNPPSAEFSTRKHARGGPEPVPRAMPPPSSRAMSISSVTASASIHPHTESQDLASYSLPLSTEELGTLPVYHSFDWSVPFGNFAPDSDFGHTQPQYMFNFNHGNQDTHTGSSSDASSNYASYIDWATRDWTTYVDSVDQILRSFEGQSP</sequence>
<dbReference type="Pfam" id="PF00172">
    <property type="entry name" value="Zn_clus"/>
    <property type="match status" value="1"/>
</dbReference>
<dbReference type="CDD" id="cd00067">
    <property type="entry name" value="GAL4"/>
    <property type="match status" value="1"/>
</dbReference>
<dbReference type="InterPro" id="IPR050987">
    <property type="entry name" value="AtrR-like"/>
</dbReference>
<dbReference type="InterPro" id="IPR007219">
    <property type="entry name" value="XnlR_reg_dom"/>
</dbReference>
<dbReference type="Proteomes" id="UP001362999">
    <property type="component" value="Unassembled WGS sequence"/>
</dbReference>
<dbReference type="InterPro" id="IPR001138">
    <property type="entry name" value="Zn2Cys6_DnaBD"/>
</dbReference>
<dbReference type="Gene3D" id="4.10.240.10">
    <property type="entry name" value="Zn(2)-C6 fungal-type DNA-binding domain"/>
    <property type="match status" value="1"/>
</dbReference>
<comment type="caution">
    <text evidence="5">The sequence shown here is derived from an EMBL/GenBank/DDBJ whole genome shotgun (WGS) entry which is preliminary data.</text>
</comment>
<evidence type="ECO:0000256" key="3">
    <source>
        <dbReference type="SAM" id="MobiDB-lite"/>
    </source>
</evidence>
<dbReference type="GO" id="GO:0006351">
    <property type="term" value="P:DNA-templated transcription"/>
    <property type="evidence" value="ECO:0007669"/>
    <property type="project" value="InterPro"/>
</dbReference>
<gene>
    <name evidence="5" type="ORF">R3P38DRAFT_3040571</name>
</gene>
<dbReference type="PANTHER" id="PTHR46910">
    <property type="entry name" value="TRANSCRIPTION FACTOR PDR1"/>
    <property type="match status" value="1"/>
</dbReference>
<proteinExistence type="predicted"/>
<feature type="region of interest" description="Disordered" evidence="3">
    <location>
        <begin position="680"/>
        <end position="708"/>
    </location>
</feature>
<dbReference type="GO" id="GO:0003677">
    <property type="term" value="F:DNA binding"/>
    <property type="evidence" value="ECO:0007669"/>
    <property type="project" value="InterPro"/>
</dbReference>
<dbReference type="SMART" id="SM00906">
    <property type="entry name" value="Fungal_trans"/>
    <property type="match status" value="1"/>
</dbReference>
<dbReference type="GO" id="GO:0008270">
    <property type="term" value="F:zinc ion binding"/>
    <property type="evidence" value="ECO:0007669"/>
    <property type="project" value="InterPro"/>
</dbReference>
<evidence type="ECO:0000256" key="1">
    <source>
        <dbReference type="ARBA" id="ARBA00022723"/>
    </source>
</evidence>
<name>A0AAW0ABC6_9AGAR</name>
<dbReference type="Pfam" id="PF04082">
    <property type="entry name" value="Fungal_trans"/>
    <property type="match status" value="1"/>
</dbReference>
<dbReference type="AlphaFoldDB" id="A0AAW0ABC6"/>
<dbReference type="PROSITE" id="PS50048">
    <property type="entry name" value="ZN2_CY6_FUNGAL_2"/>
    <property type="match status" value="1"/>
</dbReference>
<keyword evidence="1" id="KW-0479">Metal-binding</keyword>
<dbReference type="CDD" id="cd12148">
    <property type="entry name" value="fungal_TF_MHR"/>
    <property type="match status" value="1"/>
</dbReference>
<dbReference type="SUPFAM" id="SSF57701">
    <property type="entry name" value="Zn2/Cys6 DNA-binding domain"/>
    <property type="match status" value="1"/>
</dbReference>
<dbReference type="InterPro" id="IPR036864">
    <property type="entry name" value="Zn2-C6_fun-type_DNA-bd_sf"/>
</dbReference>
<dbReference type="GO" id="GO:0000981">
    <property type="term" value="F:DNA-binding transcription factor activity, RNA polymerase II-specific"/>
    <property type="evidence" value="ECO:0007669"/>
    <property type="project" value="InterPro"/>
</dbReference>
<evidence type="ECO:0000313" key="5">
    <source>
        <dbReference type="EMBL" id="KAK7005955.1"/>
    </source>
</evidence>
<feature type="domain" description="Zn(2)-C6 fungal-type" evidence="4">
    <location>
        <begin position="35"/>
        <end position="68"/>
    </location>
</feature>
<dbReference type="PANTHER" id="PTHR46910:SF38">
    <property type="entry name" value="ZN(2)-C6 FUNGAL-TYPE DOMAIN-CONTAINING PROTEIN"/>
    <property type="match status" value="1"/>
</dbReference>
<organism evidence="5 6">
    <name type="scientific">Favolaschia claudopus</name>
    <dbReference type="NCBI Taxonomy" id="2862362"/>
    <lineage>
        <taxon>Eukaryota</taxon>
        <taxon>Fungi</taxon>
        <taxon>Dikarya</taxon>
        <taxon>Basidiomycota</taxon>
        <taxon>Agaricomycotina</taxon>
        <taxon>Agaricomycetes</taxon>
        <taxon>Agaricomycetidae</taxon>
        <taxon>Agaricales</taxon>
        <taxon>Marasmiineae</taxon>
        <taxon>Mycenaceae</taxon>
        <taxon>Favolaschia</taxon>
    </lineage>
</organism>
<accession>A0AAW0ABC6</accession>
<reference evidence="5 6" key="1">
    <citation type="journal article" date="2024" name="J Genomics">
        <title>Draft genome sequencing and assembly of Favolaschia claudopus CIRM-BRFM 2984 isolated from oak limbs.</title>
        <authorList>
            <person name="Navarro D."/>
            <person name="Drula E."/>
            <person name="Chaduli D."/>
            <person name="Cazenave R."/>
            <person name="Ahrendt S."/>
            <person name="Wang J."/>
            <person name="Lipzen A."/>
            <person name="Daum C."/>
            <person name="Barry K."/>
            <person name="Grigoriev I.V."/>
            <person name="Favel A."/>
            <person name="Rosso M.N."/>
            <person name="Martin F."/>
        </authorList>
    </citation>
    <scope>NUCLEOTIDE SEQUENCE [LARGE SCALE GENOMIC DNA]</scope>
    <source>
        <strain evidence="5 6">CIRM-BRFM 2984</strain>
    </source>
</reference>
<feature type="compositionally biased region" description="Low complexity" evidence="3">
    <location>
        <begin position="162"/>
        <end position="186"/>
    </location>
</feature>
<evidence type="ECO:0000259" key="4">
    <source>
        <dbReference type="PROSITE" id="PS50048"/>
    </source>
</evidence>
<dbReference type="SMART" id="SM00066">
    <property type="entry name" value="GAL4"/>
    <property type="match status" value="1"/>
</dbReference>
<evidence type="ECO:0000313" key="6">
    <source>
        <dbReference type="Proteomes" id="UP001362999"/>
    </source>
</evidence>
<protein>
    <submittedName>
        <fullName evidence="5">Zn(2)-C6 fungal-type domain-containing protein</fullName>
    </submittedName>
</protein>